<comment type="caution">
    <text evidence="2">The sequence shown here is derived from an EMBL/GenBank/DDBJ whole genome shotgun (WGS) entry which is preliminary data.</text>
</comment>
<evidence type="ECO:0000313" key="3">
    <source>
        <dbReference type="Proteomes" id="UP001151752"/>
    </source>
</evidence>
<dbReference type="InterPro" id="IPR015590">
    <property type="entry name" value="Aldehyde_DH_dom"/>
</dbReference>
<accession>A0A9Q0WDF9</accession>
<dbReference type="Gene3D" id="3.40.605.10">
    <property type="entry name" value="Aldehyde Dehydrogenase, Chain A, domain 1"/>
    <property type="match status" value="1"/>
</dbReference>
<evidence type="ECO:0000313" key="2">
    <source>
        <dbReference type="EMBL" id="KAJ6765245.1"/>
    </source>
</evidence>
<dbReference type="AlphaFoldDB" id="A0A9Q0WDF9"/>
<reference evidence="2" key="1">
    <citation type="submission" date="2022-11" db="EMBL/GenBank/DDBJ databases">
        <authorList>
            <person name="Hyden B.L."/>
            <person name="Feng K."/>
            <person name="Yates T."/>
            <person name="Jawdy S."/>
            <person name="Smart L.B."/>
            <person name="Muchero W."/>
        </authorList>
    </citation>
    <scope>NUCLEOTIDE SEQUENCE</scope>
    <source>
        <tissue evidence="2">Shoot tip</tissue>
    </source>
</reference>
<organism evidence="2 3">
    <name type="scientific">Salix koriyanagi</name>
    <dbReference type="NCBI Taxonomy" id="2511006"/>
    <lineage>
        <taxon>Eukaryota</taxon>
        <taxon>Viridiplantae</taxon>
        <taxon>Streptophyta</taxon>
        <taxon>Embryophyta</taxon>
        <taxon>Tracheophyta</taxon>
        <taxon>Spermatophyta</taxon>
        <taxon>Magnoliopsida</taxon>
        <taxon>eudicotyledons</taxon>
        <taxon>Gunneridae</taxon>
        <taxon>Pentapetalae</taxon>
        <taxon>rosids</taxon>
        <taxon>fabids</taxon>
        <taxon>Malpighiales</taxon>
        <taxon>Salicaceae</taxon>
        <taxon>Saliceae</taxon>
        <taxon>Salix</taxon>
    </lineage>
</organism>
<feature type="domain" description="Aldehyde dehydrogenase" evidence="1">
    <location>
        <begin position="12"/>
        <end position="213"/>
    </location>
</feature>
<dbReference type="FunFam" id="3.40.605.10:FF:000050">
    <property type="entry name" value="Aldehyde dehydrogenase, mitochondrial"/>
    <property type="match status" value="1"/>
</dbReference>
<protein>
    <submittedName>
        <fullName evidence="2">ALDEHYDE DEHYDROGENASE-RELATED</fullName>
    </submittedName>
</protein>
<dbReference type="InterPro" id="IPR016162">
    <property type="entry name" value="Ald_DH_N"/>
</dbReference>
<keyword evidence="3" id="KW-1185">Reference proteome</keyword>
<dbReference type="Pfam" id="PF00171">
    <property type="entry name" value="Aldedh"/>
    <property type="match status" value="1"/>
</dbReference>
<dbReference type="SUPFAM" id="SSF53720">
    <property type="entry name" value="ALDH-like"/>
    <property type="match status" value="1"/>
</dbReference>
<sequence>MAYIDRRPVPGKTISAYNPRIGEVLAHVAEGDVEDVNSAVVAARKTFDEGPWQKISAYERSLLMLQFTDLIDKHRDELTTLESWNSGKPYDQSAKSELPSFTCLFRWANKIHELTIPANSNHYVQTLHEFISVARQIIPWNFPHIMLAWEVGLALACDNTIVLKSTEQTPLTALHVAKLFQEASLPPGVLNVVSGYGPSDGAALANHMDVDKVFYEILVSCQLSREIESLLHDKLYSTLKLNQLNMSLYYNANVLAFCIARLRE</sequence>
<name>A0A9Q0WDF9_9ROSI</name>
<dbReference type="GO" id="GO:0016491">
    <property type="term" value="F:oxidoreductase activity"/>
    <property type="evidence" value="ECO:0007669"/>
    <property type="project" value="InterPro"/>
</dbReference>
<dbReference type="EMBL" id="JAPFFM010000004">
    <property type="protein sequence ID" value="KAJ6765245.1"/>
    <property type="molecule type" value="Genomic_DNA"/>
</dbReference>
<dbReference type="InterPro" id="IPR016161">
    <property type="entry name" value="Ald_DH/histidinol_DH"/>
</dbReference>
<proteinExistence type="predicted"/>
<gene>
    <name evidence="2" type="ORF">OIU74_024014</name>
</gene>
<dbReference type="Proteomes" id="UP001151752">
    <property type="component" value="Chromosome 12"/>
</dbReference>
<dbReference type="PANTHER" id="PTHR11699">
    <property type="entry name" value="ALDEHYDE DEHYDROGENASE-RELATED"/>
    <property type="match status" value="1"/>
</dbReference>
<reference evidence="2" key="2">
    <citation type="journal article" date="2023" name="Int. J. Mol. Sci.">
        <title>De Novo Assembly and Annotation of 11 Diverse Shrub Willow (Salix) Genomes Reveals Novel Gene Organization in Sex-Linked Regions.</title>
        <authorList>
            <person name="Hyden B."/>
            <person name="Feng K."/>
            <person name="Yates T.B."/>
            <person name="Jawdy S."/>
            <person name="Cereghino C."/>
            <person name="Smart L.B."/>
            <person name="Muchero W."/>
        </authorList>
    </citation>
    <scope>NUCLEOTIDE SEQUENCE</scope>
    <source>
        <tissue evidence="2">Shoot tip</tissue>
    </source>
</reference>
<evidence type="ECO:0000259" key="1">
    <source>
        <dbReference type="Pfam" id="PF00171"/>
    </source>
</evidence>